<dbReference type="GO" id="GO:0044718">
    <property type="term" value="P:siderophore transmembrane transport"/>
    <property type="evidence" value="ECO:0007669"/>
    <property type="project" value="TreeGrafter"/>
</dbReference>
<dbReference type="InterPro" id="IPR039426">
    <property type="entry name" value="TonB-dep_rcpt-like"/>
</dbReference>
<evidence type="ECO:0000256" key="2">
    <source>
        <dbReference type="ARBA" id="ARBA00022448"/>
    </source>
</evidence>
<dbReference type="Gene3D" id="2.40.170.20">
    <property type="entry name" value="TonB-dependent receptor, beta-barrel domain"/>
    <property type="match status" value="1"/>
</dbReference>
<keyword evidence="5" id="KW-0472">Membrane</keyword>
<feature type="compositionally biased region" description="Gly residues" evidence="7">
    <location>
        <begin position="89"/>
        <end position="99"/>
    </location>
</feature>
<dbReference type="PANTHER" id="PTHR30069:SF29">
    <property type="entry name" value="HEMOGLOBIN AND HEMOGLOBIN-HAPTOGLOBIN-BINDING PROTEIN 1-RELATED"/>
    <property type="match status" value="1"/>
</dbReference>
<dbReference type="AlphaFoldDB" id="A0A381P3A8"/>
<dbReference type="InterPro" id="IPR012910">
    <property type="entry name" value="Plug_dom"/>
</dbReference>
<organism evidence="9">
    <name type="scientific">marine metagenome</name>
    <dbReference type="NCBI Taxonomy" id="408172"/>
    <lineage>
        <taxon>unclassified sequences</taxon>
        <taxon>metagenomes</taxon>
        <taxon>ecological metagenomes</taxon>
    </lineage>
</organism>
<keyword evidence="6" id="KW-0998">Cell outer membrane</keyword>
<evidence type="ECO:0000256" key="6">
    <source>
        <dbReference type="ARBA" id="ARBA00023237"/>
    </source>
</evidence>
<comment type="subcellular location">
    <subcellularLocation>
        <location evidence="1">Cell outer membrane</location>
        <topology evidence="1">Multi-pass membrane protein</topology>
    </subcellularLocation>
</comment>
<accession>A0A381P3A8</accession>
<dbReference type="Gene3D" id="2.170.130.10">
    <property type="entry name" value="TonB-dependent receptor, plug domain"/>
    <property type="match status" value="1"/>
</dbReference>
<dbReference type="Pfam" id="PF07715">
    <property type="entry name" value="Plug"/>
    <property type="match status" value="1"/>
</dbReference>
<keyword evidence="4" id="KW-0732">Signal</keyword>
<feature type="region of interest" description="Disordered" evidence="7">
    <location>
        <begin position="499"/>
        <end position="524"/>
    </location>
</feature>
<dbReference type="InterPro" id="IPR037066">
    <property type="entry name" value="Plug_dom_sf"/>
</dbReference>
<dbReference type="PANTHER" id="PTHR30069">
    <property type="entry name" value="TONB-DEPENDENT OUTER MEMBRANE RECEPTOR"/>
    <property type="match status" value="1"/>
</dbReference>
<gene>
    <name evidence="9" type="ORF">METZ01_LOCUS14194</name>
</gene>
<dbReference type="GO" id="GO:0009279">
    <property type="term" value="C:cell outer membrane"/>
    <property type="evidence" value="ECO:0007669"/>
    <property type="project" value="UniProtKB-SubCell"/>
</dbReference>
<evidence type="ECO:0000259" key="8">
    <source>
        <dbReference type="Pfam" id="PF07715"/>
    </source>
</evidence>
<keyword evidence="3" id="KW-0812">Transmembrane</keyword>
<evidence type="ECO:0000256" key="4">
    <source>
        <dbReference type="ARBA" id="ARBA00022729"/>
    </source>
</evidence>
<evidence type="ECO:0000256" key="5">
    <source>
        <dbReference type="ARBA" id="ARBA00023136"/>
    </source>
</evidence>
<feature type="region of interest" description="Disordered" evidence="7">
    <location>
        <begin position="85"/>
        <end position="112"/>
    </location>
</feature>
<proteinExistence type="predicted"/>
<evidence type="ECO:0000256" key="1">
    <source>
        <dbReference type="ARBA" id="ARBA00004571"/>
    </source>
</evidence>
<evidence type="ECO:0000256" key="3">
    <source>
        <dbReference type="ARBA" id="ARBA00022692"/>
    </source>
</evidence>
<dbReference type="EMBL" id="UINC01000797">
    <property type="protein sequence ID" value="SUZ61340.1"/>
    <property type="molecule type" value="Genomic_DNA"/>
</dbReference>
<sequence>MNNYVVCTKINPSVSLIPCRISQKISRFFSLLVALGFAVATNVSLAQDGLLSTDQDSTATYPATYFADFDPHSVSDMLDRIPGINVARGGPGGGGGPGSSRGSNRRGLGAGGDQVLINGRRIAGKENEGNDQLSRIPASQVEYIEIIRGTSGDLDVRGGGQVINIVMLDAESSSTIAYELNADRSWDGTYTPGVRVSLSGQRGALDYFVTGEREPQYQLNRSSEHSVFPDGSPNDRLQKETTQEASPLTLVGNFGYEFSERDLVHLNLQWSEDNQDTELNRIIVDDKFENPVLSLQFEDLPSDSETREVGGDYEHIFSNGSRFKTLFIVNEKDDLFVRERYDVDSSDRTKTLFLSSSELTKERIVRTSYTFDVFDTQSLEVGVERAQTILDTSLQLGLLTGDEISDRFGGLSPVTDANGAVEEMRYEYFAVHNWQLNNRMSLESTLLFEDSTIKQSGDISQSRDFDFVRPKIDYRFDITPSLQFRTTIEKDVSQLSFGDYTTSAETNRGSDDDRNQLEGNPDLEQEKSWRYEANLEYRLPNDSGVINTNLFYHDLEDVIEKVDVSTEDDVLSANGNIGDGERYGLKIDGSLRLGFLGQPNMLVTTGLELEDSGVTDPFTGMKRRLSRGGRGEFNIGLRHDIPSRNMNWGFSIRNRFDGNNITYDIDKNEEYEGSNSYFSWVEMQGWGGLTYRFEARDEFVRCRSRDRFENRSVGDGGLRELEKSCWDTGTVLALKVRGTF</sequence>
<evidence type="ECO:0000256" key="7">
    <source>
        <dbReference type="SAM" id="MobiDB-lite"/>
    </source>
</evidence>
<feature type="domain" description="TonB-dependent receptor plug" evidence="8">
    <location>
        <begin position="57"/>
        <end position="152"/>
    </location>
</feature>
<protein>
    <recommendedName>
        <fullName evidence="8">TonB-dependent receptor plug domain-containing protein</fullName>
    </recommendedName>
</protein>
<name>A0A381P3A8_9ZZZZ</name>
<dbReference type="SUPFAM" id="SSF56935">
    <property type="entry name" value="Porins"/>
    <property type="match status" value="1"/>
</dbReference>
<evidence type="ECO:0000313" key="9">
    <source>
        <dbReference type="EMBL" id="SUZ61340.1"/>
    </source>
</evidence>
<reference evidence="9" key="1">
    <citation type="submission" date="2018-05" db="EMBL/GenBank/DDBJ databases">
        <authorList>
            <person name="Lanie J.A."/>
            <person name="Ng W.-L."/>
            <person name="Kazmierczak K.M."/>
            <person name="Andrzejewski T.M."/>
            <person name="Davidsen T.M."/>
            <person name="Wayne K.J."/>
            <person name="Tettelin H."/>
            <person name="Glass J.I."/>
            <person name="Rusch D."/>
            <person name="Podicherti R."/>
            <person name="Tsui H.-C.T."/>
            <person name="Winkler M.E."/>
        </authorList>
    </citation>
    <scope>NUCLEOTIDE SEQUENCE</scope>
</reference>
<dbReference type="InterPro" id="IPR036942">
    <property type="entry name" value="Beta-barrel_TonB_sf"/>
</dbReference>
<keyword evidence="2" id="KW-0813">Transport</keyword>
<dbReference type="GO" id="GO:0015344">
    <property type="term" value="F:siderophore uptake transmembrane transporter activity"/>
    <property type="evidence" value="ECO:0007669"/>
    <property type="project" value="TreeGrafter"/>
</dbReference>